<name>A0A6B8RLS3_9BACL</name>
<dbReference type="RefSeq" id="WP_155701324.1">
    <property type="nucleotide sequence ID" value="NZ_CP034235.1"/>
</dbReference>
<gene>
    <name evidence="1" type="ORF">EHS13_16070</name>
</gene>
<accession>A0A6B8RLS3</accession>
<proteinExistence type="predicted"/>
<dbReference type="Proteomes" id="UP000426246">
    <property type="component" value="Chromosome"/>
</dbReference>
<dbReference type="OrthoDB" id="1683573at2"/>
<dbReference type="AlphaFoldDB" id="A0A6B8RLS3"/>
<evidence type="ECO:0000313" key="1">
    <source>
        <dbReference type="EMBL" id="QGQ96288.1"/>
    </source>
</evidence>
<reference evidence="2" key="1">
    <citation type="submission" date="2018-11" db="EMBL/GenBank/DDBJ databases">
        <title>Complete genome sequence of Paenibacillus sp. ML311-T8.</title>
        <authorList>
            <person name="Nam Y.-D."/>
            <person name="Kang J."/>
            <person name="Chung W.-H."/>
            <person name="Park Y.S."/>
        </authorList>
    </citation>
    <scope>NUCLEOTIDE SEQUENCE [LARGE SCALE GENOMIC DNA]</scope>
    <source>
        <strain evidence="2">ML311-T8</strain>
    </source>
</reference>
<dbReference type="KEGG" id="ppsc:EHS13_16070"/>
<dbReference type="Pfam" id="PF14035">
    <property type="entry name" value="YlzJ"/>
    <property type="match status" value="1"/>
</dbReference>
<organism evidence="1 2">
    <name type="scientific">Paenibacillus psychroresistens</name>
    <dbReference type="NCBI Taxonomy" id="1778678"/>
    <lineage>
        <taxon>Bacteria</taxon>
        <taxon>Bacillati</taxon>
        <taxon>Bacillota</taxon>
        <taxon>Bacilli</taxon>
        <taxon>Bacillales</taxon>
        <taxon>Paenibacillaceae</taxon>
        <taxon>Paenibacillus</taxon>
    </lineage>
</organism>
<protein>
    <submittedName>
        <fullName evidence="1">Uncharacterized protein</fullName>
    </submittedName>
</protein>
<sequence length="75" mass="8611">MTMYSIMPMEVIFAGMDQQTYNYVEVVVGGIPMQVERVSVDQAKIVRLLSCRPEDYLNPLYNPGTMIFYQPSVEL</sequence>
<keyword evidence="2" id="KW-1185">Reference proteome</keyword>
<evidence type="ECO:0000313" key="2">
    <source>
        <dbReference type="Proteomes" id="UP000426246"/>
    </source>
</evidence>
<dbReference type="EMBL" id="CP034235">
    <property type="protein sequence ID" value="QGQ96288.1"/>
    <property type="molecule type" value="Genomic_DNA"/>
</dbReference>
<dbReference type="InterPro" id="IPR025619">
    <property type="entry name" value="YlzJ"/>
</dbReference>